<dbReference type="PANTHER" id="PTHR43581:SF4">
    <property type="entry name" value="ATP_GTP PHOSPHATASE"/>
    <property type="match status" value="1"/>
</dbReference>
<dbReference type="InterPro" id="IPR051396">
    <property type="entry name" value="Bact_Antivir_Def_Nuclease"/>
</dbReference>
<evidence type="ECO:0000313" key="4">
    <source>
        <dbReference type="Proteomes" id="UP000293142"/>
    </source>
</evidence>
<evidence type="ECO:0000259" key="2">
    <source>
        <dbReference type="Pfam" id="PF20469"/>
    </source>
</evidence>
<organism evidence="3 4">
    <name type="scientific">Paenibacillus thalictri</name>
    <dbReference type="NCBI Taxonomy" id="2527873"/>
    <lineage>
        <taxon>Bacteria</taxon>
        <taxon>Bacillati</taxon>
        <taxon>Bacillota</taxon>
        <taxon>Bacilli</taxon>
        <taxon>Bacillales</taxon>
        <taxon>Paenibacillaceae</taxon>
        <taxon>Paenibacillus</taxon>
    </lineage>
</organism>
<dbReference type="OrthoDB" id="308933at2"/>
<feature type="domain" description="ATPase AAA-type core" evidence="1">
    <location>
        <begin position="29"/>
        <end position="382"/>
    </location>
</feature>
<reference evidence="3 4" key="1">
    <citation type="submission" date="2019-02" db="EMBL/GenBank/DDBJ databases">
        <title>Paenibacillus sp. nov., isolated from surface-sterilized tissue of Thalictrum simplex L.</title>
        <authorList>
            <person name="Tuo L."/>
        </authorList>
    </citation>
    <scope>NUCLEOTIDE SEQUENCE [LARGE SCALE GENOMIC DNA]</scope>
    <source>
        <strain evidence="3 4">N2SHLJ1</strain>
    </source>
</reference>
<proteinExistence type="predicted"/>
<gene>
    <name evidence="3" type="ORF">EYB31_06515</name>
</gene>
<evidence type="ECO:0000313" key="3">
    <source>
        <dbReference type="EMBL" id="TBL80865.1"/>
    </source>
</evidence>
<dbReference type="SUPFAM" id="SSF52540">
    <property type="entry name" value="P-loop containing nucleoside triphosphate hydrolases"/>
    <property type="match status" value="1"/>
</dbReference>
<dbReference type="PANTHER" id="PTHR43581">
    <property type="entry name" value="ATP/GTP PHOSPHATASE"/>
    <property type="match status" value="1"/>
</dbReference>
<dbReference type="RefSeq" id="WP_131012469.1">
    <property type="nucleotide sequence ID" value="NZ_SIRE01000004.1"/>
</dbReference>
<dbReference type="Proteomes" id="UP000293142">
    <property type="component" value="Unassembled WGS sequence"/>
</dbReference>
<dbReference type="AlphaFoldDB" id="A0A4Q9DWY4"/>
<dbReference type="EMBL" id="SIRE01000004">
    <property type="protein sequence ID" value="TBL80865.1"/>
    <property type="molecule type" value="Genomic_DNA"/>
</dbReference>
<dbReference type="Pfam" id="PF20469">
    <property type="entry name" value="OLD-like_TOPRIM"/>
    <property type="match status" value="1"/>
</dbReference>
<dbReference type="InterPro" id="IPR034139">
    <property type="entry name" value="TOPRIM_OLD"/>
</dbReference>
<dbReference type="Pfam" id="PF13304">
    <property type="entry name" value="AAA_21"/>
    <property type="match status" value="1"/>
</dbReference>
<feature type="domain" description="OLD protein-like TOPRIM" evidence="2">
    <location>
        <begin position="433"/>
        <end position="496"/>
    </location>
</feature>
<evidence type="ECO:0000259" key="1">
    <source>
        <dbReference type="Pfam" id="PF13304"/>
    </source>
</evidence>
<dbReference type="Gene3D" id="3.40.50.300">
    <property type="entry name" value="P-loop containing nucleotide triphosphate hydrolases"/>
    <property type="match status" value="1"/>
</dbReference>
<keyword evidence="4" id="KW-1185">Reference proteome</keyword>
<protein>
    <submittedName>
        <fullName evidence="3">DUF2813 domain-containing protein</fullName>
    </submittedName>
</protein>
<dbReference type="InterPro" id="IPR003959">
    <property type="entry name" value="ATPase_AAA_core"/>
</dbReference>
<dbReference type="GO" id="GO:0005524">
    <property type="term" value="F:ATP binding"/>
    <property type="evidence" value="ECO:0007669"/>
    <property type="project" value="InterPro"/>
</dbReference>
<dbReference type="InterPro" id="IPR027417">
    <property type="entry name" value="P-loop_NTPase"/>
</dbReference>
<sequence>MQSPFISRVKIKNYRNFEMVDVKLKEKQVVVGENNVGKTNFLRAIQLILDPQLSDQDRYLEETDFYNAIVSPMENGEIVEIVIEIEHIKHNKNLLCQLSDATISVNPDTIRLTYRYFPRFKEDGSVEGYDYKIFKGDNEDNEFTHTDRKYLNLKVIKPVRDVEAEIKSGRKSPLVSLLKGYSIDKTALETIATSMKVQNDQILALGELQDLERRINERFKKFIDVSPDAINLGTNEVNASRILYALKLLLGGRSTGDTSLGLTNILYITLILLSIEDRTIPAFLNQELYSKLQAYDKKNILANAYVPDSLGNRVLKVVLTSSVEKDLYEFMDINNPIDEGTTILAIEEPEAHLHPAIQRTIYKDVFSRSTTSVLMTTHSTHIAAITPLQSVLHLYREGKGKTKACSSASLVFTPEEYNDLARYIDAKRGEIYFGQGVLLVEGITEEYLIPKFAELMGQPLDYKGIIVCNINSTNFKPYIKLLRALEIPFAVVTDGDYYEIVDGKRKYHIPTSSSAGYGYLGLEIIENAIVDLGMMKPNTIPKDIDKRDQLFRESGFFIGRYTSEVDIMDECHGDIQSSEDICKVFNELTSGGDTQKENFKKNLEASEYWKCLSQIESPHSRIGKGRFAQRLALYCKEEHIPEYIREAIEFICKKVDV</sequence>
<name>A0A4Q9DWY4_9BACL</name>
<dbReference type="GO" id="GO:0016887">
    <property type="term" value="F:ATP hydrolysis activity"/>
    <property type="evidence" value="ECO:0007669"/>
    <property type="project" value="InterPro"/>
</dbReference>
<comment type="caution">
    <text evidence="3">The sequence shown here is derived from an EMBL/GenBank/DDBJ whole genome shotgun (WGS) entry which is preliminary data.</text>
</comment>
<accession>A0A4Q9DWY4</accession>
<dbReference type="CDD" id="cd01026">
    <property type="entry name" value="TOPRIM_OLD"/>
    <property type="match status" value="1"/>
</dbReference>